<comment type="caution">
    <text evidence="2">The sequence shown here is derived from an EMBL/GenBank/DDBJ whole genome shotgun (WGS) entry which is preliminary data.</text>
</comment>
<evidence type="ECO:0000313" key="2">
    <source>
        <dbReference type="EMBL" id="KAK8600449.1"/>
    </source>
</evidence>
<proteinExistence type="predicted"/>
<keyword evidence="3" id="KW-1185">Reference proteome</keyword>
<organism evidence="2 3">
    <name type="scientific">Hibiscus sabdariffa</name>
    <name type="common">roselle</name>
    <dbReference type="NCBI Taxonomy" id="183260"/>
    <lineage>
        <taxon>Eukaryota</taxon>
        <taxon>Viridiplantae</taxon>
        <taxon>Streptophyta</taxon>
        <taxon>Embryophyta</taxon>
        <taxon>Tracheophyta</taxon>
        <taxon>Spermatophyta</taxon>
        <taxon>Magnoliopsida</taxon>
        <taxon>eudicotyledons</taxon>
        <taxon>Gunneridae</taxon>
        <taxon>Pentapetalae</taxon>
        <taxon>rosids</taxon>
        <taxon>malvids</taxon>
        <taxon>Malvales</taxon>
        <taxon>Malvaceae</taxon>
        <taxon>Malvoideae</taxon>
        <taxon>Hibiscus</taxon>
    </lineage>
</organism>
<protein>
    <submittedName>
        <fullName evidence="2">Uncharacterized protein</fullName>
    </submittedName>
</protein>
<evidence type="ECO:0000313" key="3">
    <source>
        <dbReference type="Proteomes" id="UP001472677"/>
    </source>
</evidence>
<name>A0ABR2GC19_9ROSI</name>
<gene>
    <name evidence="2" type="ORF">V6N12_050303</name>
</gene>
<feature type="region of interest" description="Disordered" evidence="1">
    <location>
        <begin position="1"/>
        <end position="33"/>
    </location>
</feature>
<sequence length="268" mass="27549">MVNPIFARSENDSSIGSGSVSSTGNSSQLSPGSVSALGNHNQWFVDTEATHCVTPDATRVTSAEDFSSPEKLITKEASFSNACKSAALEVLPVSSSQLRGPGCVSASSAPSQLVNIEPCVSRSVLTAPVVVQAFPDQLQTPLAVGTTVGDAPHTDGRSAGLVSDGTSSPIRSRIAGVGEPAAVADANFNVDTCQEVLSRDSTTANSVDQFLCSGNVHSDTVNFVDRAEAVEDFNAFRIADNSVRALSVGLMAKESECVGVIGGEGKRG</sequence>
<dbReference type="Proteomes" id="UP001472677">
    <property type="component" value="Unassembled WGS sequence"/>
</dbReference>
<accession>A0ABR2GC19</accession>
<feature type="compositionally biased region" description="Low complexity" evidence="1">
    <location>
        <begin position="13"/>
        <end position="30"/>
    </location>
</feature>
<dbReference type="EMBL" id="JBBPBM010000001">
    <property type="protein sequence ID" value="KAK8600449.1"/>
    <property type="molecule type" value="Genomic_DNA"/>
</dbReference>
<evidence type="ECO:0000256" key="1">
    <source>
        <dbReference type="SAM" id="MobiDB-lite"/>
    </source>
</evidence>
<reference evidence="2 3" key="1">
    <citation type="journal article" date="2024" name="G3 (Bethesda)">
        <title>Genome assembly of Hibiscus sabdariffa L. provides insights into metabolisms of medicinal natural products.</title>
        <authorList>
            <person name="Kim T."/>
        </authorList>
    </citation>
    <scope>NUCLEOTIDE SEQUENCE [LARGE SCALE GENOMIC DNA]</scope>
    <source>
        <strain evidence="2">TK-2024</strain>
        <tissue evidence="2">Old leaves</tissue>
    </source>
</reference>